<dbReference type="PROSITE" id="PS00358">
    <property type="entry name" value="RIBOSOMAL_L5"/>
    <property type="match status" value="1"/>
</dbReference>
<dbReference type="NCBIfam" id="NF000585">
    <property type="entry name" value="PRK00010.1"/>
    <property type="match status" value="1"/>
</dbReference>
<dbReference type="InterPro" id="IPR002132">
    <property type="entry name" value="Ribosomal_uL5"/>
</dbReference>
<evidence type="ECO:0000259" key="9">
    <source>
        <dbReference type="Pfam" id="PF00673"/>
    </source>
</evidence>
<name>A0A426TS66_9CHLR</name>
<comment type="function">
    <text evidence="6">This is one of the proteins that bind and probably mediate the attachment of the 5S RNA into the large ribosomal subunit, where it forms part of the central protuberance. In the 70S ribosome it contacts protein S13 of the 30S subunit (bridge B1b), connecting the 2 subunits; this bridge is implicated in subunit movement. Contacts the P site tRNA; the 5S rRNA and some of its associated proteins might help stabilize positioning of ribosome-bound tRNAs.</text>
</comment>
<feature type="non-terminal residue" evidence="10">
    <location>
        <position position="1"/>
    </location>
</feature>
<comment type="similarity">
    <text evidence="1 7">Belongs to the universal ribosomal protein uL5 family.</text>
</comment>
<dbReference type="AlphaFoldDB" id="A0A426TS66"/>
<evidence type="ECO:0000256" key="7">
    <source>
        <dbReference type="RuleBase" id="RU003930"/>
    </source>
</evidence>
<dbReference type="GO" id="GO:0006412">
    <property type="term" value="P:translation"/>
    <property type="evidence" value="ECO:0007669"/>
    <property type="project" value="InterPro"/>
</dbReference>
<dbReference type="InterPro" id="IPR031309">
    <property type="entry name" value="Ribosomal_uL5_C"/>
</dbReference>
<evidence type="ECO:0000256" key="1">
    <source>
        <dbReference type="ARBA" id="ARBA00008553"/>
    </source>
</evidence>
<dbReference type="HAMAP" id="MF_01333_B">
    <property type="entry name" value="Ribosomal_uL5_B"/>
    <property type="match status" value="1"/>
</dbReference>
<sequence>PRLKKIVVNVGVGEAVQNSKALEATVGDITTITGQKPMVTKARKSVASFKLREGMPIGVMVTMRGDRMYDFYDRLVNLALPRIRDFRGLSRRSFDGRGNYSLGLREQIVFPDIDYDKIDKLRGLEVVIVTTAPDDEQAYALLKRLGMPFRD</sequence>
<evidence type="ECO:0000256" key="5">
    <source>
        <dbReference type="ARBA" id="ARBA00035461"/>
    </source>
</evidence>
<organism evidence="10 11">
    <name type="scientific">Candidatus Viridilinea halotolerans</name>
    <dbReference type="NCBI Taxonomy" id="2491704"/>
    <lineage>
        <taxon>Bacteria</taxon>
        <taxon>Bacillati</taxon>
        <taxon>Chloroflexota</taxon>
        <taxon>Chloroflexia</taxon>
        <taxon>Chloroflexales</taxon>
        <taxon>Chloroflexineae</taxon>
        <taxon>Oscillochloridaceae</taxon>
        <taxon>Candidatus Viridilinea</taxon>
    </lineage>
</organism>
<dbReference type="Pfam" id="PF00281">
    <property type="entry name" value="Ribosomal_L5"/>
    <property type="match status" value="1"/>
</dbReference>
<evidence type="ECO:0000313" key="11">
    <source>
        <dbReference type="Proteomes" id="UP000280307"/>
    </source>
</evidence>
<dbReference type="GO" id="GO:0003735">
    <property type="term" value="F:structural constituent of ribosome"/>
    <property type="evidence" value="ECO:0007669"/>
    <property type="project" value="InterPro"/>
</dbReference>
<dbReference type="InterPro" id="IPR022803">
    <property type="entry name" value="Ribosomal_uL5_dom_sf"/>
</dbReference>
<reference evidence="10 11" key="1">
    <citation type="submission" date="2018-12" db="EMBL/GenBank/DDBJ databases">
        <title>Genome Sequence of Candidatus Viridilinea halotolerans isolated from saline sulfide-rich spring.</title>
        <authorList>
            <person name="Grouzdev D.S."/>
            <person name="Burganskaya E.I."/>
            <person name="Krutkina M.S."/>
            <person name="Sukhacheva M.V."/>
            <person name="Gorlenko V.M."/>
        </authorList>
    </citation>
    <scope>NUCLEOTIDE SEQUENCE [LARGE SCALE GENOMIC DNA]</scope>
    <source>
        <strain evidence="10">Chok-6</strain>
    </source>
</reference>
<dbReference type="SUPFAM" id="SSF55282">
    <property type="entry name" value="RL5-like"/>
    <property type="match status" value="1"/>
</dbReference>
<dbReference type="Gene3D" id="3.30.1440.10">
    <property type="match status" value="1"/>
</dbReference>
<dbReference type="InterPro" id="IPR020929">
    <property type="entry name" value="Ribosomal_uL5_CS"/>
</dbReference>
<feature type="domain" description="Large ribosomal subunit protein uL5 N-terminal" evidence="8">
    <location>
        <begin position="1"/>
        <end position="52"/>
    </location>
</feature>
<dbReference type="GO" id="GO:1990904">
    <property type="term" value="C:ribonucleoprotein complex"/>
    <property type="evidence" value="ECO:0007669"/>
    <property type="project" value="UniProtKB-KW"/>
</dbReference>
<dbReference type="Pfam" id="PF00673">
    <property type="entry name" value="Ribosomal_L5_C"/>
    <property type="match status" value="1"/>
</dbReference>
<evidence type="ECO:0000256" key="2">
    <source>
        <dbReference type="ARBA" id="ARBA00022980"/>
    </source>
</evidence>
<keyword evidence="3 7" id="KW-0687">Ribonucleoprotein</keyword>
<feature type="domain" description="Large ribosomal subunit protein uL5 C-terminal" evidence="9">
    <location>
        <begin position="56"/>
        <end position="149"/>
    </location>
</feature>
<dbReference type="InterPro" id="IPR031310">
    <property type="entry name" value="Ribosomal_uL5_N"/>
</dbReference>
<dbReference type="FunFam" id="3.30.1440.10:FF:000001">
    <property type="entry name" value="50S ribosomal protein L5"/>
    <property type="match status" value="1"/>
</dbReference>
<gene>
    <name evidence="10" type="ORF">EI684_20350</name>
</gene>
<evidence type="ECO:0000313" key="10">
    <source>
        <dbReference type="EMBL" id="RRR66705.1"/>
    </source>
</evidence>
<keyword evidence="2 7" id="KW-0689">Ribosomal protein</keyword>
<protein>
    <recommendedName>
        <fullName evidence="4">Large ribosomal subunit protein uL5</fullName>
    </recommendedName>
    <alternativeName>
        <fullName evidence="5">50S ribosomal protein L5</fullName>
    </alternativeName>
</protein>
<evidence type="ECO:0000259" key="8">
    <source>
        <dbReference type="Pfam" id="PF00281"/>
    </source>
</evidence>
<evidence type="ECO:0000256" key="6">
    <source>
        <dbReference type="ARBA" id="ARBA00058604"/>
    </source>
</evidence>
<accession>A0A426TS66</accession>
<evidence type="ECO:0000256" key="4">
    <source>
        <dbReference type="ARBA" id="ARBA00035245"/>
    </source>
</evidence>
<dbReference type="EMBL" id="RSAS01000834">
    <property type="protein sequence ID" value="RRR66705.1"/>
    <property type="molecule type" value="Genomic_DNA"/>
</dbReference>
<evidence type="ECO:0000256" key="3">
    <source>
        <dbReference type="ARBA" id="ARBA00023274"/>
    </source>
</evidence>
<dbReference type="GO" id="GO:0005840">
    <property type="term" value="C:ribosome"/>
    <property type="evidence" value="ECO:0007669"/>
    <property type="project" value="UniProtKB-KW"/>
</dbReference>
<proteinExistence type="inferred from homology"/>
<comment type="caution">
    <text evidence="10">The sequence shown here is derived from an EMBL/GenBank/DDBJ whole genome shotgun (WGS) entry which is preliminary data.</text>
</comment>
<dbReference type="InterPro" id="IPR020930">
    <property type="entry name" value="Ribosomal_uL5_bac-type"/>
</dbReference>
<dbReference type="PIRSF" id="PIRSF002161">
    <property type="entry name" value="Ribosomal_L5"/>
    <property type="match status" value="1"/>
</dbReference>
<dbReference type="PANTHER" id="PTHR11994">
    <property type="entry name" value="60S RIBOSOMAL PROTEIN L11-RELATED"/>
    <property type="match status" value="1"/>
</dbReference>
<dbReference type="Proteomes" id="UP000280307">
    <property type="component" value="Unassembled WGS sequence"/>
</dbReference>